<reference evidence="2" key="1">
    <citation type="submission" date="2022-09" db="EMBL/GenBank/DDBJ databases">
        <title>Tahibacter sp. nov., isolated from a fresh water.</title>
        <authorList>
            <person name="Baek J.H."/>
            <person name="Lee J.K."/>
            <person name="Kim J.M."/>
            <person name="Jeon C.O."/>
        </authorList>
    </citation>
    <scope>NUCLEOTIDE SEQUENCE</scope>
    <source>
        <strain evidence="2">W38</strain>
    </source>
</reference>
<evidence type="ECO:0008006" key="4">
    <source>
        <dbReference type="Google" id="ProtNLM"/>
    </source>
</evidence>
<feature type="chain" id="PRO_5046015124" description="Secreted protein" evidence="1">
    <location>
        <begin position="19"/>
        <end position="314"/>
    </location>
</feature>
<dbReference type="RefSeq" id="WP_261695325.1">
    <property type="nucleotide sequence ID" value="NZ_CP104694.1"/>
</dbReference>
<name>A0ABY6BJ17_9GAMM</name>
<accession>A0ABY6BJ17</accession>
<keyword evidence="3" id="KW-1185">Reference proteome</keyword>
<evidence type="ECO:0000256" key="1">
    <source>
        <dbReference type="SAM" id="SignalP"/>
    </source>
</evidence>
<gene>
    <name evidence="2" type="ORF">N4264_01555</name>
</gene>
<proteinExistence type="predicted"/>
<protein>
    <recommendedName>
        <fullName evidence="4">Secreted protein</fullName>
    </recommendedName>
</protein>
<feature type="signal peptide" evidence="1">
    <location>
        <begin position="1"/>
        <end position="18"/>
    </location>
</feature>
<keyword evidence="1" id="KW-0732">Signal</keyword>
<organism evidence="2 3">
    <name type="scientific">Tahibacter amnicola</name>
    <dbReference type="NCBI Taxonomy" id="2976241"/>
    <lineage>
        <taxon>Bacteria</taxon>
        <taxon>Pseudomonadati</taxon>
        <taxon>Pseudomonadota</taxon>
        <taxon>Gammaproteobacteria</taxon>
        <taxon>Lysobacterales</taxon>
        <taxon>Rhodanobacteraceae</taxon>
        <taxon>Tahibacter</taxon>
    </lineage>
</organism>
<evidence type="ECO:0000313" key="3">
    <source>
        <dbReference type="Proteomes" id="UP001064632"/>
    </source>
</evidence>
<sequence>MSSRAIALAFALFPLASAAITTTFGDEKAITLSGFSYRAGVVRATVSQGFLLCANTAWWVNSPTPNTTGLAVQHVDPATSTARFFFGDQRLNTLPLVPNDLRSMTGSGPDTKLSGVNGSGTGTLACYAVDATGRRIGAYAGLFADTFEPAPARQCPRVPAAGPCLTVRVASIEPSNGVYLYTYFIDYQLPAAVGRYVIRDGFDPRLFSETTEWCAGMVGSNDCVGLSGTSHTVDYLAFGSSGEPQLGRVIVRRFTRLGVGPADLAASASPPVIAALFPEASILQAERQIDDNVAVGRGLVSAPDALDPAMDSAE</sequence>
<dbReference type="EMBL" id="CP104694">
    <property type="protein sequence ID" value="UXI68365.1"/>
    <property type="molecule type" value="Genomic_DNA"/>
</dbReference>
<evidence type="ECO:0000313" key="2">
    <source>
        <dbReference type="EMBL" id="UXI68365.1"/>
    </source>
</evidence>
<dbReference type="Proteomes" id="UP001064632">
    <property type="component" value="Chromosome"/>
</dbReference>